<gene>
    <name evidence="1" type="ordered locus">ECIAI39_0693</name>
</gene>
<name>A0A0H3MIU7_ECO7I</name>
<dbReference type="EMBL" id="CU928164">
    <property type="protein sequence ID" value="CAR16830.1"/>
    <property type="molecule type" value="Genomic_DNA"/>
</dbReference>
<reference evidence="2" key="1">
    <citation type="journal article" date="2009" name="PLoS Genet.">
        <title>Organised genome dynamics in the Escherichia coli species results in highly diverse adaptive paths.</title>
        <authorList>
            <person name="Touchon M."/>
            <person name="Hoede C."/>
            <person name="Tenaillon O."/>
            <person name="Barbe V."/>
            <person name="Baeriswyl S."/>
            <person name="Bidet P."/>
            <person name="Bingen E."/>
            <person name="Bonacorsi S."/>
            <person name="Bouchier C."/>
            <person name="Bouvet O."/>
            <person name="Calteau A."/>
            <person name="Chiapello H."/>
            <person name="Clermont O."/>
            <person name="Cruveiller S."/>
            <person name="Danchin A."/>
            <person name="Diard M."/>
            <person name="Dossat C."/>
            <person name="Karoui M.E."/>
            <person name="Frapy E."/>
            <person name="Garry L."/>
            <person name="Ghigo J.M."/>
            <person name="Gilles A.M."/>
            <person name="Johnson J."/>
            <person name="Le Bouguenec C."/>
            <person name="Lescat M."/>
            <person name="Mangenot S."/>
            <person name="Martinez-Jehanne V."/>
            <person name="Matic I."/>
            <person name="Nassif X."/>
            <person name="Oztas S."/>
            <person name="Petit M.A."/>
            <person name="Pichon C."/>
            <person name="Rouy Z."/>
            <person name="Ruf C.S."/>
            <person name="Schneider D."/>
            <person name="Tourret J."/>
            <person name="Vacherie B."/>
            <person name="Vallenet D."/>
            <person name="Medigue C."/>
            <person name="Rocha E.P.C."/>
            <person name="Denamur E."/>
        </authorList>
    </citation>
    <scope>NUCLEOTIDE SEQUENCE [LARGE SCALE GENOMIC DNA]</scope>
    <source>
        <strain evidence="2">IAI39 / ExPEC</strain>
    </source>
</reference>
<dbReference type="AlphaFoldDB" id="A0A0H3MIU7"/>
<evidence type="ECO:0000313" key="1">
    <source>
        <dbReference type="EMBL" id="CAR16830.1"/>
    </source>
</evidence>
<protein>
    <submittedName>
        <fullName evidence="1">Uncharacterized protein</fullName>
    </submittedName>
</protein>
<organism evidence="1 2">
    <name type="scientific">Escherichia coli O7:K1 (strain IAI39 / ExPEC)</name>
    <dbReference type="NCBI Taxonomy" id="585057"/>
    <lineage>
        <taxon>Bacteria</taxon>
        <taxon>Pseudomonadati</taxon>
        <taxon>Pseudomonadota</taxon>
        <taxon>Gammaproteobacteria</taxon>
        <taxon>Enterobacterales</taxon>
        <taxon>Enterobacteriaceae</taxon>
        <taxon>Escherichia</taxon>
    </lineage>
</organism>
<accession>A0A0H3MIU7</accession>
<sequence length="78" mass="8962">MTSLSPNAIDQAWSMERCSPSRVMVDFAIAMEQTLQSTTVTVTLRINPFIVFPYHDEFNNGLLRQRFNLFYLFSPAGQ</sequence>
<dbReference type="KEGG" id="ect:ECIAI39_0693"/>
<proteinExistence type="predicted"/>
<dbReference type="HOGENOM" id="CLU_2616363_0_0_6"/>
<dbReference type="Proteomes" id="UP000000749">
    <property type="component" value="Chromosome"/>
</dbReference>
<evidence type="ECO:0000313" key="2">
    <source>
        <dbReference type="Proteomes" id="UP000000749"/>
    </source>
</evidence>